<feature type="transmembrane region" description="Helical" evidence="2">
    <location>
        <begin position="302"/>
        <end position="323"/>
    </location>
</feature>
<proteinExistence type="predicted"/>
<dbReference type="AlphaFoldDB" id="A0A4R1HX82"/>
<feature type="transmembrane region" description="Helical" evidence="2">
    <location>
        <begin position="571"/>
        <end position="590"/>
    </location>
</feature>
<protein>
    <recommendedName>
        <fullName evidence="5">4-amino-4-deoxy-L-arabinose transferase-like glycosyltransferase</fullName>
    </recommendedName>
</protein>
<keyword evidence="2" id="KW-0472">Membrane</keyword>
<feature type="transmembrane region" description="Helical" evidence="2">
    <location>
        <begin position="382"/>
        <end position="401"/>
    </location>
</feature>
<feature type="transmembrane region" description="Helical" evidence="2">
    <location>
        <begin position="358"/>
        <end position="376"/>
    </location>
</feature>
<feature type="transmembrane region" description="Helical" evidence="2">
    <location>
        <begin position="329"/>
        <end position="351"/>
    </location>
</feature>
<keyword evidence="4" id="KW-1185">Reference proteome</keyword>
<reference evidence="3 4" key="1">
    <citation type="submission" date="2019-03" db="EMBL/GenBank/DDBJ databases">
        <title>Sequencing the genomes of 1000 actinobacteria strains.</title>
        <authorList>
            <person name="Klenk H.-P."/>
        </authorList>
    </citation>
    <scope>NUCLEOTIDE SEQUENCE [LARGE SCALE GENOMIC DNA]</scope>
    <source>
        <strain evidence="3 4">DSM 44969</strain>
    </source>
</reference>
<keyword evidence="2" id="KW-1133">Transmembrane helix</keyword>
<sequence>MLAGSVRGPVRPHDSPVRGTAPEKEAARAMSWLSAAPAVALAAFWSVAPGLLAAYAWGLRGLVAWGSAPLLSVGVVSITGVVAAALGVGWAWWVPVAAAVLVAVVGIGVRVGSDMLLPKYRTRPERPLAAGRRLLRTTWSRLRTPKGRFARLPEVVDAAPTEAVPVTPWKNAAGREGPDGRWAGIAALAGIAIAVALGWLTAVNGMGPADALSQTYDAVFHYSAVAHIVGSGDASSLTLGTLTNPSTPTAFYPGAWHDMVSLAVLSTGTPVIPATNATALAVAVVTWPLGCLLLARQVLGRSAAVAFVTPVLAVGFTAFPWNLMTFGVLWPNLLGVALLPGALAAAVTLMGLARNSTLTRPGAAGLLVVALPTLTLAHPNSVFSLAVLALFPVLWGLAALFRERLMTARFWQPLAGLVVVAGLVWFVYWLMTASSLTDGVRTFDWPAFQTAGQSIWGVLTNSTNDRPEIWTVSVLVVVGIVVALRRASTSWMAPAHLASGFLYLQAASQEGAFTEAVTGAWYNDSHRLAAMVPVTGVPLAVIGLLGIAGLVRRALLAAGTSGVRFRRGLPAATVGVAVLLVVAISGGMSGQVHAVLLASPYRLATDVLLEPGQREFLERVGQEIPPDAVVADNPYAGNALLYPLTGREVLFPHLSGNWTPDMVTIAARLRYAATDPEVCDAVAATRVDYAISGPVSFWAWDGRSTHYPGLDGLDGFPGFEPVDTDGRNTLYRVTACDTIPITTNP</sequence>
<dbReference type="Pfam" id="PF20176">
    <property type="entry name" value="DUF6541"/>
    <property type="match status" value="1"/>
</dbReference>
<feature type="transmembrane region" description="Helical" evidence="2">
    <location>
        <begin position="62"/>
        <end position="86"/>
    </location>
</feature>
<feature type="transmembrane region" description="Helical" evidence="2">
    <location>
        <begin position="413"/>
        <end position="431"/>
    </location>
</feature>
<evidence type="ECO:0008006" key="5">
    <source>
        <dbReference type="Google" id="ProtNLM"/>
    </source>
</evidence>
<evidence type="ECO:0000313" key="3">
    <source>
        <dbReference type="EMBL" id="TCK27374.1"/>
    </source>
</evidence>
<feature type="transmembrane region" description="Helical" evidence="2">
    <location>
        <begin position="271"/>
        <end position="295"/>
    </location>
</feature>
<dbReference type="InterPro" id="IPR046671">
    <property type="entry name" value="DUF6541"/>
</dbReference>
<feature type="transmembrane region" description="Helical" evidence="2">
    <location>
        <begin position="182"/>
        <end position="202"/>
    </location>
</feature>
<feature type="compositionally biased region" description="Basic and acidic residues" evidence="1">
    <location>
        <begin position="11"/>
        <end position="21"/>
    </location>
</feature>
<name>A0A4R1HX82_PSEEN</name>
<keyword evidence="2" id="KW-0812">Transmembrane</keyword>
<comment type="caution">
    <text evidence="3">The sequence shown here is derived from an EMBL/GenBank/DDBJ whole genome shotgun (WGS) entry which is preliminary data.</text>
</comment>
<dbReference type="Proteomes" id="UP000295560">
    <property type="component" value="Unassembled WGS sequence"/>
</dbReference>
<feature type="transmembrane region" description="Helical" evidence="2">
    <location>
        <begin position="32"/>
        <end position="55"/>
    </location>
</feature>
<feature type="transmembrane region" description="Helical" evidence="2">
    <location>
        <begin position="92"/>
        <end position="113"/>
    </location>
</feature>
<dbReference type="EMBL" id="SMFZ01000001">
    <property type="protein sequence ID" value="TCK27374.1"/>
    <property type="molecule type" value="Genomic_DNA"/>
</dbReference>
<evidence type="ECO:0000313" key="4">
    <source>
        <dbReference type="Proteomes" id="UP000295560"/>
    </source>
</evidence>
<organism evidence="3 4">
    <name type="scientific">Pseudonocardia endophytica</name>
    <dbReference type="NCBI Taxonomy" id="401976"/>
    <lineage>
        <taxon>Bacteria</taxon>
        <taxon>Bacillati</taxon>
        <taxon>Actinomycetota</taxon>
        <taxon>Actinomycetes</taxon>
        <taxon>Pseudonocardiales</taxon>
        <taxon>Pseudonocardiaceae</taxon>
        <taxon>Pseudonocardia</taxon>
    </lineage>
</organism>
<accession>A0A4R1HX82</accession>
<feature type="region of interest" description="Disordered" evidence="1">
    <location>
        <begin position="1"/>
        <end position="21"/>
    </location>
</feature>
<gene>
    <name evidence="3" type="ORF">EV378_3245</name>
</gene>
<feature type="transmembrane region" description="Helical" evidence="2">
    <location>
        <begin position="528"/>
        <end position="551"/>
    </location>
</feature>
<evidence type="ECO:0000256" key="2">
    <source>
        <dbReference type="SAM" id="Phobius"/>
    </source>
</evidence>
<evidence type="ECO:0000256" key="1">
    <source>
        <dbReference type="SAM" id="MobiDB-lite"/>
    </source>
</evidence>